<evidence type="ECO:0000256" key="4">
    <source>
        <dbReference type="ARBA" id="ARBA00014879"/>
    </source>
</evidence>
<dbReference type="GeneID" id="63783589"/>
<keyword evidence="6" id="KW-0736">Signalosome</keyword>
<evidence type="ECO:0000256" key="6">
    <source>
        <dbReference type="ARBA" id="ARBA00022790"/>
    </source>
</evidence>
<dbReference type="FunFam" id="1.25.40.570:FF:000006">
    <property type="entry name" value="COP9 signalosome complex subunit 2"/>
    <property type="match status" value="1"/>
</dbReference>
<evidence type="ECO:0000313" key="10">
    <source>
        <dbReference type="Proteomes" id="UP000193685"/>
    </source>
</evidence>
<dbReference type="Proteomes" id="UP000193685">
    <property type="component" value="Unassembled WGS sequence"/>
</dbReference>
<dbReference type="OMA" id="SEENWKD"/>
<dbReference type="SMART" id="SM00088">
    <property type="entry name" value="PINT"/>
    <property type="match status" value="1"/>
</dbReference>
<dbReference type="InterPro" id="IPR000717">
    <property type="entry name" value="PCI_dom"/>
</dbReference>
<organism evidence="9 10">
    <name type="scientific">Protomyces lactucae-debilis</name>
    <dbReference type="NCBI Taxonomy" id="2754530"/>
    <lineage>
        <taxon>Eukaryota</taxon>
        <taxon>Fungi</taxon>
        <taxon>Dikarya</taxon>
        <taxon>Ascomycota</taxon>
        <taxon>Taphrinomycotina</taxon>
        <taxon>Taphrinomycetes</taxon>
        <taxon>Taphrinales</taxon>
        <taxon>Protomycetaceae</taxon>
        <taxon>Protomyces</taxon>
    </lineage>
</organism>
<dbReference type="InterPro" id="IPR050871">
    <property type="entry name" value="26S_Proteasome/COP9_Components"/>
</dbReference>
<evidence type="ECO:0000256" key="2">
    <source>
        <dbReference type="ARBA" id="ARBA00004496"/>
    </source>
</evidence>
<evidence type="ECO:0000256" key="3">
    <source>
        <dbReference type="ARBA" id="ARBA00009318"/>
    </source>
</evidence>
<dbReference type="Gene3D" id="1.25.40.570">
    <property type="match status" value="1"/>
</dbReference>
<gene>
    <name evidence="9" type="ORF">BCR37DRAFT_32681</name>
</gene>
<dbReference type="InterPro" id="IPR036390">
    <property type="entry name" value="WH_DNA-bd_sf"/>
</dbReference>
<keyword evidence="10" id="KW-1185">Reference proteome</keyword>
<dbReference type="AlphaFoldDB" id="A0A1Y2FFH5"/>
<dbReference type="SUPFAM" id="SSF46785">
    <property type="entry name" value="Winged helix' DNA-binding domain"/>
    <property type="match status" value="1"/>
</dbReference>
<sequence length="431" mass="49561">MMTLCKRPMKSRDIDLENQYYQAKALKEDDPKAAIEALSAVVAAEEEKGDWGFKSLKQICKISFNVLNDKEATLKSYKRLLAYTKSAVTKNTSEKALNNILEYVSKSDDTVFMQDFYAMTLENLAEAKNDRLWLKTNLKLAKVWLDRKEFGRLNKILKELHAACETKDGEQDQSKGSHLLEVYALEIQMYTETKNTKRLKEIYQRTLRIKSSITHPRILGIIRECGGKMHMHEKNWVAAQEDFFESFRNYDEAGLYQRISVLKYLVLANMLMQSEINPFESQETKPYKQNPEIQGMMSLVDAYQRNDIDSFERILREHRGTIMSDPFIAQYVGEITVNVRTAVLLKLVASYSRIQISFMASELNISENEVEQLVIQLILDDQIDGVLDEQLGRLEMAKKATGSRAEVLSNLVSEVDYLWRNSASRIGVPGN</sequence>
<comment type="similarity">
    <text evidence="3">Belongs to the CSN2 family.</text>
</comment>
<evidence type="ECO:0000256" key="7">
    <source>
        <dbReference type="ARBA" id="ARBA00023242"/>
    </source>
</evidence>
<evidence type="ECO:0000256" key="5">
    <source>
        <dbReference type="ARBA" id="ARBA00022490"/>
    </source>
</evidence>
<keyword evidence="5" id="KW-0963">Cytoplasm</keyword>
<protein>
    <recommendedName>
        <fullName evidence="4">COP9 signalosome complex subunit 2</fullName>
    </recommendedName>
</protein>
<dbReference type="OrthoDB" id="194139at2759"/>
<proteinExistence type="inferred from homology"/>
<dbReference type="PANTHER" id="PTHR10678">
    <property type="entry name" value="26S PROTEASOME NON-ATPASE REGULATORY SUBUNIT 11/COP9 SIGNALOSOME COMPLEX SUBUNIT 2"/>
    <property type="match status" value="1"/>
</dbReference>
<feature type="domain" description="PCI" evidence="8">
    <location>
        <begin position="239"/>
        <end position="401"/>
    </location>
</feature>
<keyword evidence="7" id="KW-0539">Nucleus</keyword>
<name>A0A1Y2FFH5_PROLT</name>
<comment type="caution">
    <text evidence="9">The sequence shown here is derived from an EMBL/GenBank/DDBJ whole genome shotgun (WGS) entry which is preliminary data.</text>
</comment>
<comment type="subcellular location">
    <subcellularLocation>
        <location evidence="2">Cytoplasm</location>
    </subcellularLocation>
    <subcellularLocation>
        <location evidence="1">Nucleus</location>
    </subcellularLocation>
</comment>
<evidence type="ECO:0000313" key="9">
    <source>
        <dbReference type="EMBL" id="ORY82036.1"/>
    </source>
</evidence>
<dbReference type="PROSITE" id="PS50250">
    <property type="entry name" value="PCI"/>
    <property type="match status" value="1"/>
</dbReference>
<dbReference type="EMBL" id="MCFI01000010">
    <property type="protein sequence ID" value="ORY82036.1"/>
    <property type="molecule type" value="Genomic_DNA"/>
</dbReference>
<dbReference type="Pfam" id="PF01399">
    <property type="entry name" value="PCI"/>
    <property type="match status" value="1"/>
</dbReference>
<reference evidence="9 10" key="1">
    <citation type="submission" date="2016-07" db="EMBL/GenBank/DDBJ databases">
        <title>Pervasive Adenine N6-methylation of Active Genes in Fungi.</title>
        <authorList>
            <consortium name="DOE Joint Genome Institute"/>
            <person name="Mondo S.J."/>
            <person name="Dannebaum R.O."/>
            <person name="Kuo R.C."/>
            <person name="Labutti K."/>
            <person name="Haridas S."/>
            <person name="Kuo A."/>
            <person name="Salamov A."/>
            <person name="Ahrendt S.R."/>
            <person name="Lipzen A."/>
            <person name="Sullivan W."/>
            <person name="Andreopoulos W.B."/>
            <person name="Clum A."/>
            <person name="Lindquist E."/>
            <person name="Daum C."/>
            <person name="Ramamoorthy G.K."/>
            <person name="Gryganskyi A."/>
            <person name="Culley D."/>
            <person name="Magnuson J.K."/>
            <person name="James T.Y."/>
            <person name="O'Malley M.A."/>
            <person name="Stajich J.E."/>
            <person name="Spatafora J.W."/>
            <person name="Visel A."/>
            <person name="Grigoriev I.V."/>
        </authorList>
    </citation>
    <scope>NUCLEOTIDE SEQUENCE [LARGE SCALE GENOMIC DNA]</scope>
    <source>
        <strain evidence="9 10">12-1054</strain>
    </source>
</reference>
<dbReference type="SMART" id="SM00753">
    <property type="entry name" value="PAM"/>
    <property type="match status" value="1"/>
</dbReference>
<evidence type="ECO:0000259" key="8">
    <source>
        <dbReference type="PROSITE" id="PS50250"/>
    </source>
</evidence>
<dbReference type="RefSeq" id="XP_040725170.1">
    <property type="nucleotide sequence ID" value="XM_040866990.1"/>
</dbReference>
<dbReference type="STRING" id="56484.A0A1Y2FFH5"/>
<dbReference type="GO" id="GO:0005737">
    <property type="term" value="C:cytoplasm"/>
    <property type="evidence" value="ECO:0007669"/>
    <property type="project" value="UniProtKB-SubCell"/>
</dbReference>
<accession>A0A1Y2FFH5</accession>
<evidence type="ECO:0000256" key="1">
    <source>
        <dbReference type="ARBA" id="ARBA00004123"/>
    </source>
</evidence>
<dbReference type="GO" id="GO:0008180">
    <property type="term" value="C:COP9 signalosome"/>
    <property type="evidence" value="ECO:0007669"/>
    <property type="project" value="UniProtKB-KW"/>
</dbReference>